<evidence type="ECO:0000313" key="1">
    <source>
        <dbReference type="EMBL" id="KAK3948906.1"/>
    </source>
</evidence>
<keyword evidence="2" id="KW-1185">Reference proteome</keyword>
<comment type="caution">
    <text evidence="1">The sequence shown here is derived from an EMBL/GenBank/DDBJ whole genome shotgun (WGS) entry which is preliminary data.</text>
</comment>
<proteinExistence type="predicted"/>
<protein>
    <submittedName>
        <fullName evidence="1">Uncharacterized protein</fullName>
    </submittedName>
</protein>
<name>A0AAN6SDF0_9PEZI</name>
<reference evidence="1" key="1">
    <citation type="journal article" date="2023" name="Mol. Phylogenet. Evol.">
        <title>Genome-scale phylogeny and comparative genomics of the fungal order Sordariales.</title>
        <authorList>
            <person name="Hensen N."/>
            <person name="Bonometti L."/>
            <person name="Westerberg I."/>
            <person name="Brannstrom I.O."/>
            <person name="Guillou S."/>
            <person name="Cros-Aarteil S."/>
            <person name="Calhoun S."/>
            <person name="Haridas S."/>
            <person name="Kuo A."/>
            <person name="Mondo S."/>
            <person name="Pangilinan J."/>
            <person name="Riley R."/>
            <person name="LaButti K."/>
            <person name="Andreopoulos B."/>
            <person name="Lipzen A."/>
            <person name="Chen C."/>
            <person name="Yan M."/>
            <person name="Daum C."/>
            <person name="Ng V."/>
            <person name="Clum A."/>
            <person name="Steindorff A."/>
            <person name="Ohm R.A."/>
            <person name="Martin F."/>
            <person name="Silar P."/>
            <person name="Natvig D.O."/>
            <person name="Lalanne C."/>
            <person name="Gautier V."/>
            <person name="Ament-Velasquez S.L."/>
            <person name="Kruys A."/>
            <person name="Hutchinson M.I."/>
            <person name="Powell A.J."/>
            <person name="Barry K."/>
            <person name="Miller A.N."/>
            <person name="Grigoriev I.V."/>
            <person name="Debuchy R."/>
            <person name="Gladieux P."/>
            <person name="Hiltunen Thoren M."/>
            <person name="Johannesson H."/>
        </authorList>
    </citation>
    <scope>NUCLEOTIDE SEQUENCE</scope>
    <source>
        <strain evidence="1">CBS 626.80</strain>
    </source>
</reference>
<accession>A0AAN6SDF0</accession>
<evidence type="ECO:0000313" key="2">
    <source>
        <dbReference type="Proteomes" id="UP001303222"/>
    </source>
</evidence>
<dbReference type="AlphaFoldDB" id="A0AAN6SDF0"/>
<sequence>MASWSSSDLACQGLPIDHLGRLVRRTVLNPYLPPPFIGDYAASKAGVHMLHERGAPEWVLRMARESTVKIPVDFKGRQVVDVETGVIKLEDHGA</sequence>
<dbReference type="EMBL" id="MU859238">
    <property type="protein sequence ID" value="KAK3948906.1"/>
    <property type="molecule type" value="Genomic_DNA"/>
</dbReference>
<gene>
    <name evidence="1" type="ORF">QBC32DRAFT_327404</name>
</gene>
<dbReference type="Proteomes" id="UP001303222">
    <property type="component" value="Unassembled WGS sequence"/>
</dbReference>
<organism evidence="1 2">
    <name type="scientific">Pseudoneurospora amorphoporcata</name>
    <dbReference type="NCBI Taxonomy" id="241081"/>
    <lineage>
        <taxon>Eukaryota</taxon>
        <taxon>Fungi</taxon>
        <taxon>Dikarya</taxon>
        <taxon>Ascomycota</taxon>
        <taxon>Pezizomycotina</taxon>
        <taxon>Sordariomycetes</taxon>
        <taxon>Sordariomycetidae</taxon>
        <taxon>Sordariales</taxon>
        <taxon>Sordariaceae</taxon>
        <taxon>Pseudoneurospora</taxon>
    </lineage>
</organism>
<reference evidence="1" key="2">
    <citation type="submission" date="2023-06" db="EMBL/GenBank/DDBJ databases">
        <authorList>
            <consortium name="Lawrence Berkeley National Laboratory"/>
            <person name="Mondo S.J."/>
            <person name="Hensen N."/>
            <person name="Bonometti L."/>
            <person name="Westerberg I."/>
            <person name="Brannstrom I.O."/>
            <person name="Guillou S."/>
            <person name="Cros-Aarteil S."/>
            <person name="Calhoun S."/>
            <person name="Haridas S."/>
            <person name="Kuo A."/>
            <person name="Pangilinan J."/>
            <person name="Riley R."/>
            <person name="Labutti K."/>
            <person name="Andreopoulos B."/>
            <person name="Lipzen A."/>
            <person name="Chen C."/>
            <person name="Yanf M."/>
            <person name="Daum C."/>
            <person name="Ng V."/>
            <person name="Clum A."/>
            <person name="Steindorff A."/>
            <person name="Ohm R."/>
            <person name="Martin F."/>
            <person name="Silar P."/>
            <person name="Natvig D."/>
            <person name="Lalanne C."/>
            <person name="Gautier V."/>
            <person name="Ament-Velasquez S.L."/>
            <person name="Kruys A."/>
            <person name="Hutchinson M.I."/>
            <person name="Powell A.J."/>
            <person name="Barry K."/>
            <person name="Miller A.N."/>
            <person name="Grigoriev I.V."/>
            <person name="Debuchy R."/>
            <person name="Gladieux P."/>
            <person name="Thoren M.H."/>
            <person name="Johannesson H."/>
        </authorList>
    </citation>
    <scope>NUCLEOTIDE SEQUENCE</scope>
    <source>
        <strain evidence="1">CBS 626.80</strain>
    </source>
</reference>